<keyword evidence="4" id="KW-1185">Reference proteome</keyword>
<feature type="compositionally biased region" description="Basic residues" evidence="1">
    <location>
        <begin position="651"/>
        <end position="661"/>
    </location>
</feature>
<dbReference type="InterPro" id="IPR000182">
    <property type="entry name" value="GNAT_dom"/>
</dbReference>
<dbReference type="Pfam" id="PF00583">
    <property type="entry name" value="Acetyltransf_1"/>
    <property type="match status" value="1"/>
</dbReference>
<dbReference type="Gene3D" id="3.40.630.30">
    <property type="match status" value="1"/>
</dbReference>
<dbReference type="InterPro" id="IPR016181">
    <property type="entry name" value="Acyl_CoA_acyltransferase"/>
</dbReference>
<reference evidence="3 4" key="1">
    <citation type="submission" date="2015-01" db="EMBL/GenBank/DDBJ databases">
        <title>The Genome Sequence of Fonsecaea multimorphosa CBS 102226.</title>
        <authorList>
            <consortium name="The Broad Institute Genomics Platform"/>
            <person name="Cuomo C."/>
            <person name="de Hoog S."/>
            <person name="Gorbushina A."/>
            <person name="Stielow B."/>
            <person name="Teixiera M."/>
            <person name="Abouelleil A."/>
            <person name="Chapman S.B."/>
            <person name="Priest M."/>
            <person name="Young S.K."/>
            <person name="Wortman J."/>
            <person name="Nusbaum C."/>
            <person name="Birren B."/>
        </authorList>
    </citation>
    <scope>NUCLEOTIDE SEQUENCE [LARGE SCALE GENOMIC DNA]</scope>
    <source>
        <strain evidence="3 4">CBS 102226</strain>
    </source>
</reference>
<gene>
    <name evidence="3" type="ORF">Z520_11363</name>
</gene>
<feature type="compositionally biased region" description="Basic and acidic residues" evidence="1">
    <location>
        <begin position="562"/>
        <end position="571"/>
    </location>
</feature>
<evidence type="ECO:0000313" key="4">
    <source>
        <dbReference type="Proteomes" id="UP000053411"/>
    </source>
</evidence>
<feature type="region of interest" description="Disordered" evidence="1">
    <location>
        <begin position="562"/>
        <end position="584"/>
    </location>
</feature>
<dbReference type="CDD" id="cd04301">
    <property type="entry name" value="NAT_SF"/>
    <property type="match status" value="1"/>
</dbReference>
<dbReference type="VEuPathDB" id="FungiDB:Z520_11363"/>
<feature type="compositionally biased region" description="Basic and acidic residues" evidence="1">
    <location>
        <begin position="350"/>
        <end position="361"/>
    </location>
</feature>
<dbReference type="SUPFAM" id="SSF55729">
    <property type="entry name" value="Acyl-CoA N-acyltransferases (Nat)"/>
    <property type="match status" value="1"/>
</dbReference>
<dbReference type="Proteomes" id="UP000053411">
    <property type="component" value="Unassembled WGS sequence"/>
</dbReference>
<feature type="compositionally biased region" description="Basic and acidic residues" evidence="1">
    <location>
        <begin position="143"/>
        <end position="152"/>
    </location>
</feature>
<feature type="domain" description="N-acetyltransferase" evidence="2">
    <location>
        <begin position="676"/>
        <end position="731"/>
    </location>
</feature>
<proteinExistence type="predicted"/>
<feature type="region of interest" description="Disordered" evidence="1">
    <location>
        <begin position="804"/>
        <end position="830"/>
    </location>
</feature>
<protein>
    <recommendedName>
        <fullName evidence="2">N-acetyltransferase domain-containing protein</fullName>
    </recommendedName>
</protein>
<accession>A0A0D2JIA8</accession>
<feature type="compositionally biased region" description="Polar residues" evidence="1">
    <location>
        <begin position="184"/>
        <end position="205"/>
    </location>
</feature>
<feature type="compositionally biased region" description="Polar residues" evidence="1">
    <location>
        <begin position="229"/>
        <end position="241"/>
    </location>
</feature>
<dbReference type="AlphaFoldDB" id="A0A0D2JIA8"/>
<feature type="region of interest" description="Disordered" evidence="1">
    <location>
        <begin position="179"/>
        <end position="248"/>
    </location>
</feature>
<organism evidence="3 4">
    <name type="scientific">Fonsecaea multimorphosa CBS 102226</name>
    <dbReference type="NCBI Taxonomy" id="1442371"/>
    <lineage>
        <taxon>Eukaryota</taxon>
        <taxon>Fungi</taxon>
        <taxon>Dikarya</taxon>
        <taxon>Ascomycota</taxon>
        <taxon>Pezizomycotina</taxon>
        <taxon>Eurotiomycetes</taxon>
        <taxon>Chaetothyriomycetidae</taxon>
        <taxon>Chaetothyriales</taxon>
        <taxon>Herpotrichiellaceae</taxon>
        <taxon>Fonsecaea</taxon>
    </lineage>
</organism>
<dbReference type="RefSeq" id="XP_016627010.1">
    <property type="nucleotide sequence ID" value="XM_016781852.1"/>
</dbReference>
<feature type="region of interest" description="Disordered" evidence="1">
    <location>
        <begin position="319"/>
        <end position="415"/>
    </location>
</feature>
<evidence type="ECO:0000256" key="1">
    <source>
        <dbReference type="SAM" id="MobiDB-lite"/>
    </source>
</evidence>
<name>A0A0D2JIA8_9EURO</name>
<feature type="compositionally biased region" description="Basic and acidic residues" evidence="1">
    <location>
        <begin position="206"/>
        <end position="228"/>
    </location>
</feature>
<dbReference type="EMBL" id="KN848099">
    <property type="protein sequence ID" value="KIX92887.1"/>
    <property type="molecule type" value="Genomic_DNA"/>
</dbReference>
<feature type="region of interest" description="Disordered" evidence="1">
    <location>
        <begin position="57"/>
        <end position="111"/>
    </location>
</feature>
<dbReference type="GO" id="GO:0016747">
    <property type="term" value="F:acyltransferase activity, transferring groups other than amino-acyl groups"/>
    <property type="evidence" value="ECO:0007669"/>
    <property type="project" value="InterPro"/>
</dbReference>
<feature type="compositionally biased region" description="Acidic residues" evidence="1">
    <location>
        <begin position="572"/>
        <end position="581"/>
    </location>
</feature>
<evidence type="ECO:0000259" key="2">
    <source>
        <dbReference type="Pfam" id="PF00583"/>
    </source>
</evidence>
<feature type="region of interest" description="Disordered" evidence="1">
    <location>
        <begin position="649"/>
        <end position="674"/>
    </location>
</feature>
<evidence type="ECO:0000313" key="3">
    <source>
        <dbReference type="EMBL" id="KIX92887.1"/>
    </source>
</evidence>
<feature type="compositionally biased region" description="Polar residues" evidence="1">
    <location>
        <begin position="362"/>
        <end position="372"/>
    </location>
</feature>
<dbReference type="GeneID" id="27717109"/>
<sequence>MGFHAMKYGDPTAKGRFSDASQEDSDTDCHPGWYPLLKPHLLERPVSQQSSCVSWQSTERGVMNRSGNDTTLTETKHTGVSSNVQTSGSKPRTEELEVCGPSDAKSIPSVNMPSPAPVAINIPVFDPKAYGDPTRRVSSQRANETRKSEQELRSPSQRNPDAAVPSEITANSRLNHFNAEANPLGSQNSAPLVTTSLPSFQAPNEHSTKVHPTEEWTSDDKVNEHQSRSESTISQMNSAKKSGSLPRPETFETLKQGSETPEQLIARLQAERSREAFQRLKRKDHGESITTTALTTLDLLRKPLPPDSDGLRQRDAVFPASSLPDYNPNRSKDQCIPNGGCLSSINPTESKQEGKAKRWSDTNEMNPVQWSNAGDCEEPESDNDSTRPMARGFGRLIRSRSPRGPEDGIAGWDGNFKPPPLDWEHRPSFYNNTPEYINGFSSWLQEASMKTMSQGPEVEFSAMPIEEVQNIDNHADGIGFTSKETMIDINNAARYGFKIADLATWNAKQPPDFDSDAKLDLSNLENAQYKDETAQAFIDKRMEYLQRAIREAKVNVEPRVPVEPEDGRVGEEEIPQEEEEPPTPITTRNIYLRPAVTSDVPGMKAILNWHITHGIRPSELAEISDDDMHQRFDLSTQARLPFIVAVERSRKNTRSKSRKGPRVNPNHPIQNIDPEYNGVVKDESIVGWASATDWAACDYVETITAELELYVAASHRQSGVGRCLMDALLDATDRGYFKKGGYDFRVAPEMRHLYSGGGGRDLHKLVFQVRSFNKPMSPQRLDRLRGAAQIQADPPVTQYGWVSRNGKASEKNSSSANGHQPRKRKDYSKAARLDDREDDYEMWLKDWLEKQGFEEEAHLKKLGTKKGRFVDVRYLTRETHWQPVDHRIPDFSHGL</sequence>
<feature type="compositionally biased region" description="Polar residues" evidence="1">
    <location>
        <begin position="65"/>
        <end position="90"/>
    </location>
</feature>
<feature type="region of interest" description="Disordered" evidence="1">
    <location>
        <begin position="126"/>
        <end position="164"/>
    </location>
</feature>
<dbReference type="OrthoDB" id="2129362at2759"/>
<feature type="region of interest" description="Disordered" evidence="1">
    <location>
        <begin position="1"/>
        <end position="30"/>
    </location>
</feature>